<dbReference type="InterPro" id="IPR023211">
    <property type="entry name" value="DNA_pol_palm_dom_sf"/>
</dbReference>
<dbReference type="InterPro" id="IPR043502">
    <property type="entry name" value="DNA/RNA_pol_sf"/>
</dbReference>
<evidence type="ECO:0000256" key="1">
    <source>
        <dbReference type="ARBA" id="ARBA00022722"/>
    </source>
</evidence>
<reference evidence="4" key="1">
    <citation type="submission" date="2020-04" db="EMBL/GenBank/DDBJ databases">
        <authorList>
            <person name="Chiriac C."/>
            <person name="Salcher M."/>
            <person name="Ghai R."/>
            <person name="Kavagutti S V."/>
        </authorList>
    </citation>
    <scope>NUCLEOTIDE SEQUENCE</scope>
</reference>
<dbReference type="EMBL" id="LR796167">
    <property type="protein sequence ID" value="CAB4123245.1"/>
    <property type="molecule type" value="Genomic_DNA"/>
</dbReference>
<dbReference type="InterPro" id="IPR003586">
    <property type="entry name" value="Hint_dom_C"/>
</dbReference>
<dbReference type="SUPFAM" id="SSF56672">
    <property type="entry name" value="DNA/RNA polymerases"/>
    <property type="match status" value="1"/>
</dbReference>
<feature type="domain" description="Hint" evidence="3">
    <location>
        <begin position="5"/>
        <end position="50"/>
    </location>
</feature>
<name>A0A6J5KPK2_9CAUD</name>
<protein>
    <submittedName>
        <fullName evidence="4">DNA-directed DNA polymerase, family B, multifunctional domain containing protein</fullName>
    </submittedName>
</protein>
<dbReference type="GO" id="GO:0004518">
    <property type="term" value="F:nuclease activity"/>
    <property type="evidence" value="ECO:0007669"/>
    <property type="project" value="UniProtKB-KW"/>
</dbReference>
<dbReference type="Gene3D" id="3.40.1820.10">
    <property type="entry name" value="DnaQ-like 3'-5' exonuclease"/>
    <property type="match status" value="1"/>
</dbReference>
<dbReference type="GO" id="GO:0016787">
    <property type="term" value="F:hydrolase activity"/>
    <property type="evidence" value="ECO:0007669"/>
    <property type="project" value="UniProtKB-KW"/>
</dbReference>
<organism evidence="4">
    <name type="scientific">uncultured Caudovirales phage</name>
    <dbReference type="NCBI Taxonomy" id="2100421"/>
    <lineage>
        <taxon>Viruses</taxon>
        <taxon>Duplodnaviria</taxon>
        <taxon>Heunggongvirae</taxon>
        <taxon>Uroviricota</taxon>
        <taxon>Caudoviricetes</taxon>
        <taxon>Peduoviridae</taxon>
        <taxon>Maltschvirus</taxon>
        <taxon>Maltschvirus maltsch</taxon>
    </lineage>
</organism>
<gene>
    <name evidence="4" type="ORF">UFOVP29_404</name>
</gene>
<evidence type="ECO:0000313" key="4">
    <source>
        <dbReference type="EMBL" id="CAB4123245.1"/>
    </source>
</evidence>
<keyword evidence="1" id="KW-0540">Nuclease</keyword>
<evidence type="ECO:0000256" key="2">
    <source>
        <dbReference type="ARBA" id="ARBA00022801"/>
    </source>
</evidence>
<keyword evidence="4" id="KW-0808">Transferase</keyword>
<sequence length="337" mass="38613">MKIKRSKIKSIRQLSDFENEYVYDIGMKNTNHPYFFANDILVHNSAYFSAYPIMKDQPEFAEWSWSNDNIIELYDTIGNVVNESFPGYMREAFNCPEANGKLIKAARELCASRGIFIKKKRYAVLIVDKDGKRKDKNGSPGEIKAMGLDLKRSDTPKIVQDFLSAVLLNLLTGTTQQDLMTQVSEFRKVFTDWPGWEKGTPKRVNKLSFYRDAKKNNETLVWGAKSKRVNLPGHVLASLNWNQLKKLYSDHGSMEIQDGAKVIVCKLRDNHLGMTSVSYPIDQDHLPEWFKSLPFDHEAMETALIDKKIHNLLGVLGWDLNDSKKDSSFGDLFSFQP</sequence>
<dbReference type="GO" id="GO:0003887">
    <property type="term" value="F:DNA-directed DNA polymerase activity"/>
    <property type="evidence" value="ECO:0007669"/>
    <property type="project" value="UniProtKB-KW"/>
</dbReference>
<dbReference type="PROSITE" id="PS50818">
    <property type="entry name" value="INTEIN_C_TER"/>
    <property type="match status" value="1"/>
</dbReference>
<evidence type="ECO:0000259" key="3">
    <source>
        <dbReference type="SMART" id="SM00305"/>
    </source>
</evidence>
<accession>A0A6J5KPK2</accession>
<keyword evidence="2" id="KW-0378">Hydrolase</keyword>
<dbReference type="Gene3D" id="2.170.16.10">
    <property type="entry name" value="Hedgehog/Intein (Hint) domain"/>
    <property type="match status" value="1"/>
</dbReference>
<dbReference type="SMART" id="SM00305">
    <property type="entry name" value="HintC"/>
    <property type="match status" value="1"/>
</dbReference>
<keyword evidence="4" id="KW-0239">DNA-directed DNA polymerase</keyword>
<proteinExistence type="predicted"/>
<dbReference type="Gene3D" id="1.20.1280.300">
    <property type="match status" value="1"/>
</dbReference>
<dbReference type="Gene3D" id="3.90.1600.10">
    <property type="entry name" value="Palm domain of DNA polymerase"/>
    <property type="match status" value="1"/>
</dbReference>
<dbReference type="InterPro" id="IPR030934">
    <property type="entry name" value="Intein_C"/>
</dbReference>
<keyword evidence="4" id="KW-0548">Nucleotidyltransferase</keyword>